<proteinExistence type="predicted"/>
<dbReference type="Proteomes" id="UP000829194">
    <property type="component" value="Chromosome"/>
</dbReference>
<evidence type="ECO:0000256" key="1">
    <source>
        <dbReference type="SAM" id="MobiDB-lite"/>
    </source>
</evidence>
<feature type="compositionally biased region" description="Basic and acidic residues" evidence="1">
    <location>
        <begin position="44"/>
        <end position="68"/>
    </location>
</feature>
<evidence type="ECO:0000256" key="2">
    <source>
        <dbReference type="SAM" id="Phobius"/>
    </source>
</evidence>
<keyword evidence="2" id="KW-0472">Membrane</keyword>
<evidence type="ECO:0000313" key="4">
    <source>
        <dbReference type="Proteomes" id="UP000829194"/>
    </source>
</evidence>
<feature type="compositionally biased region" description="Basic and acidic residues" evidence="1">
    <location>
        <begin position="91"/>
        <end position="108"/>
    </location>
</feature>
<keyword evidence="2" id="KW-1133">Transmembrane helix</keyword>
<dbReference type="EMBL" id="CP093547">
    <property type="protein sequence ID" value="UNP29242.1"/>
    <property type="molecule type" value="Genomic_DNA"/>
</dbReference>
<name>A0ABY3XD24_9GAMM</name>
<keyword evidence="2" id="KW-0812">Transmembrane</keyword>
<sequence>MIALKVWATTVLTALAAVLAAFSWGRWKGRQRERTDTAVRISESEQRVRIAEGERADSETRTEVDTDVLHLPTGTTTPVAVAVPDSAADRLYDDWSRDGSNDGLRLDAADPGLAGGSTDRSDGAANPGP</sequence>
<organism evidence="3 4">
    <name type="scientific">Lysobacter gummosus</name>
    <dbReference type="NCBI Taxonomy" id="262324"/>
    <lineage>
        <taxon>Bacteria</taxon>
        <taxon>Pseudomonadati</taxon>
        <taxon>Pseudomonadota</taxon>
        <taxon>Gammaproteobacteria</taxon>
        <taxon>Lysobacterales</taxon>
        <taxon>Lysobacteraceae</taxon>
        <taxon>Lysobacter</taxon>
    </lineage>
</organism>
<feature type="region of interest" description="Disordered" evidence="1">
    <location>
        <begin position="44"/>
        <end position="76"/>
    </location>
</feature>
<gene>
    <name evidence="3" type="ORF">MOV92_22695</name>
</gene>
<keyword evidence="4" id="KW-1185">Reference proteome</keyword>
<evidence type="ECO:0000313" key="3">
    <source>
        <dbReference type="EMBL" id="UNP29242.1"/>
    </source>
</evidence>
<evidence type="ECO:0008006" key="5">
    <source>
        <dbReference type="Google" id="ProtNLM"/>
    </source>
</evidence>
<accession>A0ABY3XD24</accession>
<dbReference type="RefSeq" id="WP_057944732.1">
    <property type="nucleotide sequence ID" value="NZ_CP011131.1"/>
</dbReference>
<feature type="region of interest" description="Disordered" evidence="1">
    <location>
        <begin position="91"/>
        <end position="129"/>
    </location>
</feature>
<reference evidence="3 4" key="1">
    <citation type="submission" date="2022-03" db="EMBL/GenBank/DDBJ databases">
        <title>Complete genome sequence of Lysobacter capsici VKM B-2533 and Lysobacter gummosus 10.1.1, promising sources of lytic agents.</title>
        <authorList>
            <person name="Tarlachkov S.V."/>
            <person name="Kudryakova I.V."/>
            <person name="Afoshin A.S."/>
            <person name="Leontyevskaya E.A."/>
            <person name="Leontyevskaya N.V."/>
        </authorList>
    </citation>
    <scope>NUCLEOTIDE SEQUENCE [LARGE SCALE GENOMIC DNA]</scope>
    <source>
        <strain evidence="3 4">10.1.1</strain>
    </source>
</reference>
<feature type="transmembrane region" description="Helical" evidence="2">
    <location>
        <begin position="6"/>
        <end position="24"/>
    </location>
</feature>
<protein>
    <recommendedName>
        <fullName evidence="5">Transmembrane protein</fullName>
    </recommendedName>
</protein>